<dbReference type="Gene3D" id="3.50.50.60">
    <property type="entry name" value="FAD/NAD(P)-binding domain"/>
    <property type="match status" value="1"/>
</dbReference>
<keyword evidence="2" id="KW-0285">Flavoprotein</keyword>
<keyword evidence="3" id="KW-0274">FAD</keyword>
<dbReference type="Proteomes" id="UP001589536">
    <property type="component" value="Unassembled WGS sequence"/>
</dbReference>
<dbReference type="InterPro" id="IPR050315">
    <property type="entry name" value="FAD-oxidoreductase_2"/>
</dbReference>
<proteinExistence type="predicted"/>
<evidence type="ECO:0000259" key="5">
    <source>
        <dbReference type="Pfam" id="PF00890"/>
    </source>
</evidence>
<dbReference type="SUPFAM" id="SSF51905">
    <property type="entry name" value="FAD/NAD(P)-binding domain"/>
    <property type="match status" value="1"/>
</dbReference>
<name>A0ABV5UKP9_9MICC</name>
<dbReference type="Pfam" id="PF00890">
    <property type="entry name" value="FAD_binding_2"/>
    <property type="match status" value="1"/>
</dbReference>
<accession>A0ABV5UKP9</accession>
<evidence type="ECO:0000256" key="2">
    <source>
        <dbReference type="ARBA" id="ARBA00022630"/>
    </source>
</evidence>
<dbReference type="InterPro" id="IPR003953">
    <property type="entry name" value="FAD-dep_OxRdtase_2_FAD-bd"/>
</dbReference>
<dbReference type="PANTHER" id="PTHR43400:SF7">
    <property type="entry name" value="FAD-DEPENDENT OXIDOREDUCTASE 2 FAD BINDING DOMAIN-CONTAINING PROTEIN"/>
    <property type="match status" value="1"/>
</dbReference>
<keyword evidence="7" id="KW-1185">Reference proteome</keyword>
<dbReference type="EMBL" id="JBHMBH010000006">
    <property type="protein sequence ID" value="MFB9712713.1"/>
    <property type="molecule type" value="Genomic_DNA"/>
</dbReference>
<dbReference type="PANTHER" id="PTHR43400">
    <property type="entry name" value="FUMARATE REDUCTASE"/>
    <property type="match status" value="1"/>
</dbReference>
<protein>
    <submittedName>
        <fullName evidence="6">FAD-dependent tricarballylate dehydrogenase TcuA</fullName>
    </submittedName>
</protein>
<dbReference type="Gene3D" id="3.90.700.10">
    <property type="entry name" value="Succinate dehydrogenase/fumarate reductase flavoprotein, catalytic domain"/>
    <property type="match status" value="1"/>
</dbReference>
<evidence type="ECO:0000313" key="7">
    <source>
        <dbReference type="Proteomes" id="UP001589536"/>
    </source>
</evidence>
<comment type="cofactor">
    <cofactor evidence="1">
        <name>FAD</name>
        <dbReference type="ChEBI" id="CHEBI:57692"/>
    </cofactor>
</comment>
<comment type="caution">
    <text evidence="6">The sequence shown here is derived from an EMBL/GenBank/DDBJ whole genome shotgun (WGS) entry which is preliminary data.</text>
</comment>
<sequence>MTDVIPTTEESQIGDEGHYDVVVVGAGNAGFSAAHAARELGASVLLLEKAPVEDAGGNSFYTAGAYRIAFNDISDLVPLLDDETVKRLPQTVVPAYPAVDFTSDMSRITEGRNDATLTEILVSRSYDTLRWLHSKGLQFRLMYERQSYEDNGVFTFYGNLVVGSVGGGKGLIAQHTEAAVSSGVSFRYGARVTGLLRGDNGEVTGVQYTDADGTARTVSAGAVVLAAGGFESDPERRERYLGEGWSNALVRGNPGNTGEVLDMALEAGVQRFGDWGSCHSVAWDAGGPANGGNRELTNQMTRQSYPLGIVVNREGKRFVDEGADYRNYTYARYGREILKQPEGIAFQIFDAKTRPMLRTEEYDSTPISGAQADSIEELAEKLGIAVDDFRRTVDEFNNSIVDQPFHPSIKDGRAAEVEPPKSNWALAIDTAPFYGYAVTCGITFTFGGLKVNENAQAVDESGTPIPGLYAAGEMVGGLFSGNYPGGSGLTSGAVFGRLAGSHAASHTRAGLLVS</sequence>
<dbReference type="PRINTS" id="PR00411">
    <property type="entry name" value="PNDRDTASEI"/>
</dbReference>
<keyword evidence="4" id="KW-0560">Oxidoreductase</keyword>
<reference evidence="6 7" key="1">
    <citation type="submission" date="2024-09" db="EMBL/GenBank/DDBJ databases">
        <authorList>
            <person name="Sun Q."/>
            <person name="Mori K."/>
        </authorList>
    </citation>
    <scope>NUCLEOTIDE SEQUENCE [LARGE SCALE GENOMIC DNA]</scope>
    <source>
        <strain evidence="6 7">JCM 13519</strain>
    </source>
</reference>
<evidence type="ECO:0000256" key="1">
    <source>
        <dbReference type="ARBA" id="ARBA00001974"/>
    </source>
</evidence>
<dbReference type="NCBIfam" id="NF006130">
    <property type="entry name" value="PRK08274.1"/>
    <property type="match status" value="1"/>
</dbReference>
<gene>
    <name evidence="6" type="primary">tcuA</name>
    <name evidence="6" type="ORF">ACFFPI_00890</name>
</gene>
<evidence type="ECO:0000256" key="4">
    <source>
        <dbReference type="ARBA" id="ARBA00023002"/>
    </source>
</evidence>
<dbReference type="InterPro" id="IPR027477">
    <property type="entry name" value="Succ_DH/fumarate_Rdtase_cat_sf"/>
</dbReference>
<dbReference type="SUPFAM" id="SSF56425">
    <property type="entry name" value="Succinate dehydrogenase/fumarate reductase flavoprotein, catalytic domain"/>
    <property type="match status" value="1"/>
</dbReference>
<evidence type="ECO:0000313" key="6">
    <source>
        <dbReference type="EMBL" id="MFB9712713.1"/>
    </source>
</evidence>
<organism evidence="6 7">
    <name type="scientific">Arthrobacter methylotrophus</name>
    <dbReference type="NCBI Taxonomy" id="121291"/>
    <lineage>
        <taxon>Bacteria</taxon>
        <taxon>Bacillati</taxon>
        <taxon>Actinomycetota</taxon>
        <taxon>Actinomycetes</taxon>
        <taxon>Micrococcales</taxon>
        <taxon>Micrococcaceae</taxon>
        <taxon>Arthrobacter</taxon>
    </lineage>
</organism>
<feature type="domain" description="FAD-dependent oxidoreductase 2 FAD-binding" evidence="5">
    <location>
        <begin position="20"/>
        <end position="487"/>
    </location>
</feature>
<dbReference type="InterPro" id="IPR036188">
    <property type="entry name" value="FAD/NAD-bd_sf"/>
</dbReference>
<dbReference type="RefSeq" id="WP_345049776.1">
    <property type="nucleotide sequence ID" value="NZ_BAABED010000001.1"/>
</dbReference>
<evidence type="ECO:0000256" key="3">
    <source>
        <dbReference type="ARBA" id="ARBA00022827"/>
    </source>
</evidence>